<keyword evidence="3" id="KW-1185">Reference proteome</keyword>
<dbReference type="GO" id="GO:0006109">
    <property type="term" value="P:regulation of carbohydrate metabolic process"/>
    <property type="evidence" value="ECO:0007669"/>
    <property type="project" value="InterPro"/>
</dbReference>
<dbReference type="SUPFAM" id="SSF53795">
    <property type="entry name" value="PEP carboxykinase-like"/>
    <property type="match status" value="1"/>
</dbReference>
<dbReference type="Proteomes" id="UP000431922">
    <property type="component" value="Unassembled WGS sequence"/>
</dbReference>
<name>A0A845B536_9SPHN</name>
<organism evidence="2 3">
    <name type="scientific">Allopontixanthobacter sediminis</name>
    <dbReference type="NCBI Taxonomy" id="1689985"/>
    <lineage>
        <taxon>Bacteria</taxon>
        <taxon>Pseudomonadati</taxon>
        <taxon>Pseudomonadota</taxon>
        <taxon>Alphaproteobacteria</taxon>
        <taxon>Sphingomonadales</taxon>
        <taxon>Erythrobacteraceae</taxon>
        <taxon>Allopontixanthobacter</taxon>
    </lineage>
</organism>
<dbReference type="OrthoDB" id="8326226at2"/>
<comment type="caution">
    <text evidence="2">The sequence shown here is derived from an EMBL/GenBank/DDBJ whole genome shotgun (WGS) entry which is preliminary data.</text>
</comment>
<evidence type="ECO:0000313" key="3">
    <source>
        <dbReference type="Proteomes" id="UP000431922"/>
    </source>
</evidence>
<evidence type="ECO:0000313" key="2">
    <source>
        <dbReference type="EMBL" id="MXP45254.1"/>
    </source>
</evidence>
<dbReference type="InterPro" id="IPR011104">
    <property type="entry name" value="Hpr_kin/Pase_C"/>
</dbReference>
<keyword evidence="2" id="KW-0418">Kinase</keyword>
<accession>A0A845B536</accession>
<gene>
    <name evidence="2" type="ORF">GRI65_12430</name>
</gene>
<dbReference type="GO" id="GO:0000155">
    <property type="term" value="F:phosphorelay sensor kinase activity"/>
    <property type="evidence" value="ECO:0007669"/>
    <property type="project" value="InterPro"/>
</dbReference>
<dbReference type="Pfam" id="PF07475">
    <property type="entry name" value="Hpr_kinase_C"/>
    <property type="match status" value="1"/>
</dbReference>
<dbReference type="EMBL" id="WTYL01000003">
    <property type="protein sequence ID" value="MXP45254.1"/>
    <property type="molecule type" value="Genomic_DNA"/>
</dbReference>
<protein>
    <submittedName>
        <fullName evidence="2">Serine kinase</fullName>
    </submittedName>
</protein>
<feature type="domain" description="HPr kinase/phosphorylase C-terminal" evidence="1">
    <location>
        <begin position="10"/>
        <end position="85"/>
    </location>
</feature>
<dbReference type="GO" id="GO:0005524">
    <property type="term" value="F:ATP binding"/>
    <property type="evidence" value="ECO:0007669"/>
    <property type="project" value="InterPro"/>
</dbReference>
<dbReference type="InterPro" id="IPR027417">
    <property type="entry name" value="P-loop_NTPase"/>
</dbReference>
<sequence>MNTPDLRPRILHQAGCVAVAGRGILIEGPPGSGKTSLALLLLDRGAALVGDDGVEISLQHGRMWASPPPHTAGKLEIRNVGIVDLPASPAPVALRLILSADAPRFVEEAAITEIAGASIPTLVFDGTGPAAAIRAEYALTVHGLALQK</sequence>
<keyword evidence="2" id="KW-0808">Transferase</keyword>
<dbReference type="Gene3D" id="3.40.50.300">
    <property type="entry name" value="P-loop containing nucleotide triphosphate hydrolases"/>
    <property type="match status" value="1"/>
</dbReference>
<reference evidence="2 3" key="1">
    <citation type="submission" date="2019-12" db="EMBL/GenBank/DDBJ databases">
        <title>Genomic-based taxomic classification of the family Erythrobacteraceae.</title>
        <authorList>
            <person name="Xu L."/>
        </authorList>
    </citation>
    <scope>NUCLEOTIDE SEQUENCE [LARGE SCALE GENOMIC DNA]</scope>
    <source>
        <strain evidence="2 3">KCTC 42453</strain>
    </source>
</reference>
<dbReference type="AlphaFoldDB" id="A0A845B536"/>
<evidence type="ECO:0000259" key="1">
    <source>
        <dbReference type="Pfam" id="PF07475"/>
    </source>
</evidence>
<proteinExistence type="predicted"/>
<dbReference type="RefSeq" id="WP_160756872.1">
    <property type="nucleotide sequence ID" value="NZ_WTYL01000003.1"/>
</dbReference>